<dbReference type="AlphaFoldDB" id="A0A0V1DSR3"/>
<accession>A0A0V1DSR3</accession>
<dbReference type="Proteomes" id="UP000054995">
    <property type="component" value="Unassembled WGS sequence"/>
</dbReference>
<reference evidence="1 2" key="1">
    <citation type="submission" date="2015-01" db="EMBL/GenBank/DDBJ databases">
        <title>Evolution of Trichinella species and genotypes.</title>
        <authorList>
            <person name="Korhonen P.K."/>
            <person name="Edoardo P."/>
            <person name="Giuseppe L.R."/>
            <person name="Gasser R.B."/>
        </authorList>
    </citation>
    <scope>NUCLEOTIDE SEQUENCE [LARGE SCALE GENOMIC DNA]</scope>
    <source>
        <strain evidence="1">ISS470</strain>
    </source>
</reference>
<gene>
    <name evidence="1" type="ORF">T4D_10616</name>
</gene>
<evidence type="ECO:0000313" key="2">
    <source>
        <dbReference type="Proteomes" id="UP000054995"/>
    </source>
</evidence>
<sequence length="51" mass="5517">MSILQPIGAEHHISCSVLAVPMLNGYGYRTPRWGCGCPRHVSVHALSVSDL</sequence>
<keyword evidence="2" id="KW-1185">Reference proteome</keyword>
<organism evidence="1 2">
    <name type="scientific">Trichinella pseudospiralis</name>
    <name type="common">Parasitic roundworm</name>
    <dbReference type="NCBI Taxonomy" id="6337"/>
    <lineage>
        <taxon>Eukaryota</taxon>
        <taxon>Metazoa</taxon>
        <taxon>Ecdysozoa</taxon>
        <taxon>Nematoda</taxon>
        <taxon>Enoplea</taxon>
        <taxon>Dorylaimia</taxon>
        <taxon>Trichinellida</taxon>
        <taxon>Trichinellidae</taxon>
        <taxon>Trichinella</taxon>
    </lineage>
</organism>
<name>A0A0V1DSR3_TRIPS</name>
<comment type="caution">
    <text evidence="1">The sequence shown here is derived from an EMBL/GenBank/DDBJ whole genome shotgun (WGS) entry which is preliminary data.</text>
</comment>
<proteinExistence type="predicted"/>
<protein>
    <submittedName>
        <fullName evidence="1">Uncharacterized protein</fullName>
    </submittedName>
</protein>
<evidence type="ECO:0000313" key="1">
    <source>
        <dbReference type="EMBL" id="KRY64588.1"/>
    </source>
</evidence>
<dbReference type="EMBL" id="JYDT01001465">
    <property type="protein sequence ID" value="KRY64588.1"/>
    <property type="molecule type" value="Genomic_DNA"/>
</dbReference>